<keyword evidence="9 14" id="KW-0560">Oxidoreductase</keyword>
<keyword evidence="10" id="KW-0408">Iron</keyword>
<evidence type="ECO:0000256" key="1">
    <source>
        <dbReference type="ARBA" id="ARBA00003917"/>
    </source>
</evidence>
<dbReference type="PROSITE" id="PS00435">
    <property type="entry name" value="PEROXIDASE_1"/>
    <property type="match status" value="1"/>
</dbReference>
<evidence type="ECO:0000259" key="16">
    <source>
        <dbReference type="PROSITE" id="PS50873"/>
    </source>
</evidence>
<comment type="caution">
    <text evidence="17">The sequence shown here is derived from an EMBL/GenBank/DDBJ whole genome shotgun (WGS) entry which is preliminary data.</text>
</comment>
<dbReference type="GO" id="GO:0005758">
    <property type="term" value="C:mitochondrial intermembrane space"/>
    <property type="evidence" value="ECO:0007669"/>
    <property type="project" value="UniProtKB-SubCell"/>
</dbReference>
<comment type="catalytic activity">
    <reaction evidence="13">
        <text>2 Fe(II)-[cytochrome c] + H2O2 + 2 H(+) = 2 Fe(III)-[cytochrome c] + 2 H2O</text>
        <dbReference type="Rhea" id="RHEA:16581"/>
        <dbReference type="Rhea" id="RHEA-COMP:10350"/>
        <dbReference type="Rhea" id="RHEA-COMP:14399"/>
        <dbReference type="ChEBI" id="CHEBI:15377"/>
        <dbReference type="ChEBI" id="CHEBI:15378"/>
        <dbReference type="ChEBI" id="CHEBI:16240"/>
        <dbReference type="ChEBI" id="CHEBI:29033"/>
        <dbReference type="ChEBI" id="CHEBI:29034"/>
        <dbReference type="EC" id="1.11.1.5"/>
    </reaction>
</comment>
<evidence type="ECO:0000256" key="7">
    <source>
        <dbReference type="ARBA" id="ARBA00022723"/>
    </source>
</evidence>
<dbReference type="GO" id="GO:0004130">
    <property type="term" value="F:cytochrome-c peroxidase activity"/>
    <property type="evidence" value="ECO:0007669"/>
    <property type="project" value="UniProtKB-EC"/>
</dbReference>
<evidence type="ECO:0000256" key="12">
    <source>
        <dbReference type="ARBA" id="ARBA00038574"/>
    </source>
</evidence>
<feature type="region of interest" description="Disordered" evidence="15">
    <location>
        <begin position="1"/>
        <end position="60"/>
    </location>
</feature>
<dbReference type="InterPro" id="IPR044831">
    <property type="entry name" value="Ccp1-like"/>
</dbReference>
<dbReference type="EC" id="1.11.1.-" evidence="14"/>
<dbReference type="GO" id="GO:0034599">
    <property type="term" value="P:cellular response to oxidative stress"/>
    <property type="evidence" value="ECO:0007669"/>
    <property type="project" value="InterPro"/>
</dbReference>
<dbReference type="InterPro" id="IPR002207">
    <property type="entry name" value="Peroxidase_I"/>
</dbReference>
<dbReference type="FunFam" id="1.10.420.10:FF:000009">
    <property type="entry name" value="Ascorbate peroxidase"/>
    <property type="match status" value="1"/>
</dbReference>
<dbReference type="PROSITE" id="PS00436">
    <property type="entry name" value="PEROXIDASE_2"/>
    <property type="match status" value="1"/>
</dbReference>
<evidence type="ECO:0000256" key="9">
    <source>
        <dbReference type="ARBA" id="ARBA00023002"/>
    </source>
</evidence>
<protein>
    <recommendedName>
        <fullName evidence="14">Peroxidase</fullName>
        <ecNumber evidence="14">1.11.1.-</ecNumber>
    </recommendedName>
</protein>
<dbReference type="InterPro" id="IPR010255">
    <property type="entry name" value="Haem_peroxidase_sf"/>
</dbReference>
<dbReference type="InterPro" id="IPR019793">
    <property type="entry name" value="Peroxidases_heam-ligand_BS"/>
</dbReference>
<keyword evidence="7" id="KW-0479">Metal-binding</keyword>
<evidence type="ECO:0000256" key="13">
    <source>
        <dbReference type="ARBA" id="ARBA00049265"/>
    </source>
</evidence>
<evidence type="ECO:0000256" key="11">
    <source>
        <dbReference type="ARBA" id="ARBA00023128"/>
    </source>
</evidence>
<dbReference type="GO" id="GO:0005759">
    <property type="term" value="C:mitochondrial matrix"/>
    <property type="evidence" value="ECO:0007669"/>
    <property type="project" value="UniProtKB-SubCell"/>
</dbReference>
<dbReference type="PROSITE" id="PS50873">
    <property type="entry name" value="PEROXIDASE_4"/>
    <property type="match status" value="1"/>
</dbReference>
<feature type="domain" description="Plant heme peroxidase family profile" evidence="16">
    <location>
        <begin position="189"/>
        <end position="371"/>
    </location>
</feature>
<comment type="function">
    <text evidence="1">Destroys radicals which are normally produced within the cells and which are toxic to biological systems.</text>
</comment>
<dbReference type="OrthoDB" id="2859658at2759"/>
<dbReference type="Gene3D" id="1.10.420.10">
    <property type="entry name" value="Peroxidase, domain 2"/>
    <property type="match status" value="1"/>
</dbReference>
<dbReference type="Proteomes" id="UP000019478">
    <property type="component" value="Unassembled WGS sequence"/>
</dbReference>
<feature type="compositionally biased region" description="Low complexity" evidence="15">
    <location>
        <begin position="1"/>
        <end position="13"/>
    </location>
</feature>
<evidence type="ECO:0000256" key="3">
    <source>
        <dbReference type="ARBA" id="ARBA00004569"/>
    </source>
</evidence>
<evidence type="ECO:0000256" key="10">
    <source>
        <dbReference type="ARBA" id="ARBA00023004"/>
    </source>
</evidence>
<dbReference type="CDD" id="cd00691">
    <property type="entry name" value="ascorbate_peroxidase"/>
    <property type="match status" value="1"/>
</dbReference>
<gene>
    <name evidence="17" type="ORF">A1O3_07557</name>
</gene>
<dbReference type="GO" id="GO:0046872">
    <property type="term" value="F:metal ion binding"/>
    <property type="evidence" value="ECO:0007669"/>
    <property type="project" value="UniProtKB-UniRule"/>
</dbReference>
<evidence type="ECO:0000313" key="17">
    <source>
        <dbReference type="EMBL" id="EXJ81267.1"/>
    </source>
</evidence>
<dbReference type="Pfam" id="PF00141">
    <property type="entry name" value="peroxidase"/>
    <property type="match status" value="1"/>
</dbReference>
<dbReference type="PRINTS" id="PR00459">
    <property type="entry name" value="ASPEROXIDASE"/>
</dbReference>
<dbReference type="STRING" id="1182542.W9XL56"/>
<feature type="compositionally biased region" description="Basic residues" evidence="15">
    <location>
        <begin position="39"/>
        <end position="49"/>
    </location>
</feature>
<keyword evidence="18" id="KW-1185">Reference proteome</keyword>
<evidence type="ECO:0000256" key="4">
    <source>
        <dbReference type="ARBA" id="ARBA00005997"/>
    </source>
</evidence>
<dbReference type="GO" id="GO:0042744">
    <property type="term" value="P:hydrogen peroxide catabolic process"/>
    <property type="evidence" value="ECO:0007669"/>
    <property type="project" value="TreeGrafter"/>
</dbReference>
<dbReference type="EMBL" id="AMGY01000006">
    <property type="protein sequence ID" value="EXJ81267.1"/>
    <property type="molecule type" value="Genomic_DNA"/>
</dbReference>
<proteinExistence type="inferred from homology"/>
<dbReference type="InterPro" id="IPR019794">
    <property type="entry name" value="Peroxidases_AS"/>
</dbReference>
<dbReference type="Gene3D" id="1.10.520.10">
    <property type="match status" value="1"/>
</dbReference>
<comment type="subunit">
    <text evidence="12">Forms a one-to-one complex with cytochrome c.</text>
</comment>
<dbReference type="RefSeq" id="XP_007735855.1">
    <property type="nucleotide sequence ID" value="XM_007737665.1"/>
</dbReference>
<evidence type="ECO:0000256" key="6">
    <source>
        <dbReference type="ARBA" id="ARBA00022617"/>
    </source>
</evidence>
<evidence type="ECO:0000256" key="15">
    <source>
        <dbReference type="SAM" id="MobiDB-lite"/>
    </source>
</evidence>
<dbReference type="GeneID" id="19171655"/>
<dbReference type="PANTHER" id="PTHR31356">
    <property type="entry name" value="THYLAKOID LUMENAL 29 KDA PROTEIN, CHLOROPLASTIC-RELATED"/>
    <property type="match status" value="1"/>
</dbReference>
<dbReference type="PANTHER" id="PTHR31356:SF58">
    <property type="entry name" value="CYTOCHROME C PEROXIDASE, MITOCHONDRIAL"/>
    <property type="match status" value="1"/>
</dbReference>
<dbReference type="FunFam" id="1.10.520.10:FF:000005">
    <property type="entry name" value="Cytochrome c peroxidase"/>
    <property type="match status" value="1"/>
</dbReference>
<evidence type="ECO:0000313" key="18">
    <source>
        <dbReference type="Proteomes" id="UP000019478"/>
    </source>
</evidence>
<dbReference type="SUPFAM" id="SSF48113">
    <property type="entry name" value="Heme-dependent peroxidases"/>
    <property type="match status" value="1"/>
</dbReference>
<accession>W9XL56</accession>
<dbReference type="GO" id="GO:0000302">
    <property type="term" value="P:response to reactive oxygen species"/>
    <property type="evidence" value="ECO:0007669"/>
    <property type="project" value="TreeGrafter"/>
</dbReference>
<evidence type="ECO:0000256" key="5">
    <source>
        <dbReference type="ARBA" id="ARBA00022559"/>
    </source>
</evidence>
<comment type="similarity">
    <text evidence="4">Belongs to the peroxidase family. Cytochrome c peroxidase subfamily.</text>
</comment>
<dbReference type="InterPro" id="IPR002016">
    <property type="entry name" value="Haem_peroxidase"/>
</dbReference>
<sequence>MATAAAARALTKAFPRSASSATSSVRLAARPSRDTAAKHFFRQSSRRHYSSGPEPAKKSSSGAILGGAAAAALLAGGFYYYSQGELHLKSGSAGQSAGLLNPTAQDYQKVYDAVAKALWEKDDYDDGSYGPVLLRLAWHASGTYDAATGTGGSNGATMRFAPESDHGANAGLKAARDFLEPIKQQFPWISYSDLWILAGVCAVQEMQGPTIPFRPGRQDRDVAFCTPDGRLPDATKDQNHIRAIFGRMGFNDQEMVALSGAHALGRCHVDRSGFDGPWTFSPTVLTNDYYRLLLDEKWSWRKWNGPKQYEDVKTHSLMMLPTDMALIKDATFKKYVEKYAKDNDAFFKDFSAAVTKLFELGVPFQSKAEDRITFKPTVSQ</sequence>
<dbReference type="eggNOG" id="ENOG502QR1E">
    <property type="taxonomic scope" value="Eukaryota"/>
</dbReference>
<dbReference type="HOGENOM" id="CLU_036959_1_1_1"/>
<evidence type="ECO:0000256" key="8">
    <source>
        <dbReference type="ARBA" id="ARBA00022946"/>
    </source>
</evidence>
<dbReference type="AlphaFoldDB" id="W9XL56"/>
<evidence type="ECO:0000256" key="14">
    <source>
        <dbReference type="RuleBase" id="RU363051"/>
    </source>
</evidence>
<dbReference type="PRINTS" id="PR00458">
    <property type="entry name" value="PEROXIDASE"/>
</dbReference>
<keyword evidence="8" id="KW-0809">Transit peptide</keyword>
<reference evidence="17 18" key="1">
    <citation type="submission" date="2013-03" db="EMBL/GenBank/DDBJ databases">
        <title>The Genome Sequence of Capronia epimyces CBS 606.96.</title>
        <authorList>
            <consortium name="The Broad Institute Genomics Platform"/>
            <person name="Cuomo C."/>
            <person name="de Hoog S."/>
            <person name="Gorbushina A."/>
            <person name="Walker B."/>
            <person name="Young S.K."/>
            <person name="Zeng Q."/>
            <person name="Gargeya S."/>
            <person name="Fitzgerald M."/>
            <person name="Haas B."/>
            <person name="Abouelleil A."/>
            <person name="Allen A.W."/>
            <person name="Alvarado L."/>
            <person name="Arachchi H.M."/>
            <person name="Berlin A.M."/>
            <person name="Chapman S.B."/>
            <person name="Gainer-Dewar J."/>
            <person name="Goldberg J."/>
            <person name="Griggs A."/>
            <person name="Gujja S."/>
            <person name="Hansen M."/>
            <person name="Howarth C."/>
            <person name="Imamovic A."/>
            <person name="Ireland A."/>
            <person name="Larimer J."/>
            <person name="McCowan C."/>
            <person name="Murphy C."/>
            <person name="Pearson M."/>
            <person name="Poon T.W."/>
            <person name="Priest M."/>
            <person name="Roberts A."/>
            <person name="Saif S."/>
            <person name="Shea T."/>
            <person name="Sisk P."/>
            <person name="Sykes S."/>
            <person name="Wortman J."/>
            <person name="Nusbaum C."/>
            <person name="Birren B."/>
        </authorList>
    </citation>
    <scope>NUCLEOTIDE SEQUENCE [LARGE SCALE GENOMIC DNA]</scope>
    <source>
        <strain evidence="17 18">CBS 606.96</strain>
    </source>
</reference>
<name>W9XL56_9EURO</name>
<comment type="subcellular location">
    <subcellularLocation>
        <location evidence="3">Mitochondrion intermembrane space</location>
    </subcellularLocation>
    <subcellularLocation>
        <location evidence="2">Mitochondrion matrix</location>
    </subcellularLocation>
</comment>
<dbReference type="GO" id="GO:0020037">
    <property type="term" value="F:heme binding"/>
    <property type="evidence" value="ECO:0007669"/>
    <property type="project" value="UniProtKB-UniRule"/>
</dbReference>
<keyword evidence="6" id="KW-0349">Heme</keyword>
<evidence type="ECO:0000256" key="2">
    <source>
        <dbReference type="ARBA" id="ARBA00004305"/>
    </source>
</evidence>
<keyword evidence="5 14" id="KW-0575">Peroxidase</keyword>
<organism evidence="17 18">
    <name type="scientific">Capronia epimyces CBS 606.96</name>
    <dbReference type="NCBI Taxonomy" id="1182542"/>
    <lineage>
        <taxon>Eukaryota</taxon>
        <taxon>Fungi</taxon>
        <taxon>Dikarya</taxon>
        <taxon>Ascomycota</taxon>
        <taxon>Pezizomycotina</taxon>
        <taxon>Eurotiomycetes</taxon>
        <taxon>Chaetothyriomycetidae</taxon>
        <taxon>Chaetothyriales</taxon>
        <taxon>Herpotrichiellaceae</taxon>
        <taxon>Capronia</taxon>
    </lineage>
</organism>
<keyword evidence="11" id="KW-0496">Mitochondrion</keyword>